<organism evidence="3 4">
    <name type="scientific">Elysia crispata</name>
    <name type="common">lettuce slug</name>
    <dbReference type="NCBI Taxonomy" id="231223"/>
    <lineage>
        <taxon>Eukaryota</taxon>
        <taxon>Metazoa</taxon>
        <taxon>Spiralia</taxon>
        <taxon>Lophotrochozoa</taxon>
        <taxon>Mollusca</taxon>
        <taxon>Gastropoda</taxon>
        <taxon>Heterobranchia</taxon>
        <taxon>Euthyneura</taxon>
        <taxon>Panpulmonata</taxon>
        <taxon>Sacoglossa</taxon>
        <taxon>Placobranchoidea</taxon>
        <taxon>Plakobranchidae</taxon>
        <taxon>Elysia</taxon>
    </lineage>
</organism>
<feature type="region of interest" description="Disordered" evidence="1">
    <location>
        <begin position="826"/>
        <end position="902"/>
    </location>
</feature>
<keyword evidence="4" id="KW-1185">Reference proteome</keyword>
<feature type="region of interest" description="Disordered" evidence="1">
    <location>
        <begin position="778"/>
        <end position="812"/>
    </location>
</feature>
<reference evidence="3" key="1">
    <citation type="journal article" date="2023" name="G3 (Bethesda)">
        <title>A reference genome for the long-term kleptoplast-retaining sea slug Elysia crispata morphotype clarki.</title>
        <authorList>
            <person name="Eastman K.E."/>
            <person name="Pendleton A.L."/>
            <person name="Shaikh M.A."/>
            <person name="Suttiyut T."/>
            <person name="Ogas R."/>
            <person name="Tomko P."/>
            <person name="Gavelis G."/>
            <person name="Widhalm J.R."/>
            <person name="Wisecaver J.H."/>
        </authorList>
    </citation>
    <scope>NUCLEOTIDE SEQUENCE</scope>
    <source>
        <strain evidence="3">ECLA1</strain>
    </source>
</reference>
<feature type="compositionally biased region" description="Basic and acidic residues" evidence="1">
    <location>
        <begin position="858"/>
        <end position="868"/>
    </location>
</feature>
<keyword evidence="2" id="KW-0472">Membrane</keyword>
<feature type="region of interest" description="Disordered" evidence="1">
    <location>
        <begin position="313"/>
        <end position="351"/>
    </location>
</feature>
<feature type="region of interest" description="Disordered" evidence="1">
    <location>
        <begin position="144"/>
        <end position="166"/>
    </location>
</feature>
<evidence type="ECO:0000313" key="3">
    <source>
        <dbReference type="EMBL" id="KAK3743931.1"/>
    </source>
</evidence>
<name>A0AAE0YFY5_9GAST</name>
<gene>
    <name evidence="3" type="ORF">RRG08_054817</name>
</gene>
<feature type="compositionally biased region" description="Polar residues" evidence="1">
    <location>
        <begin position="59"/>
        <end position="68"/>
    </location>
</feature>
<dbReference type="AlphaFoldDB" id="A0AAE0YFY5"/>
<evidence type="ECO:0000256" key="1">
    <source>
        <dbReference type="SAM" id="MobiDB-lite"/>
    </source>
</evidence>
<comment type="caution">
    <text evidence="3">The sequence shown here is derived from an EMBL/GenBank/DDBJ whole genome shotgun (WGS) entry which is preliminary data.</text>
</comment>
<feature type="compositionally biased region" description="Basic and acidic residues" evidence="1">
    <location>
        <begin position="1"/>
        <end position="12"/>
    </location>
</feature>
<sequence>MKRRETCIESDKGTSPISHPKRGSANVAMSNIYPKLFANHGQKGKTPEWTSHERITPLGLSQETTFTERTAPHKLGSNVEEHHKTTVHPPPGNNRVLDSKGGPEKTVSLSTIMHITPYRCRTTSCSSDVASTISVSSNGSIIELNETGGSGRSRSSSSSCTTSSAPSIASVPAVSFKADQYSLLTQNTDSAIDIEEDETFEDFPNEAQPLLFCEDHPTTPTDYQGSEISLLSRQKARQVERELETHSCTDRTKLVSGASPPTHYKYPALISSTIINTTETIRPVKGKATRTATSAPVPQPSEVTMDPAVCEKENRDPAAPHQQVTSREEETPQASSMQSQQIPITENPTTNKASFNLQSVLGYRTPLSPKPASPAKGDADSSVLQVLVPVPRKITSKDNIDKGCRKIVNTRKKGNSGLNSVSPLNPFNTNLPPHSAHSQAASAPTAASAIIHHFPCSEPSKAPPVKETGSNHQHPYHAHHPRKETDHFQAERIHHNIPHAQSLSLDSGFDQRESFQHLTPPEPTSMAPMHHPSSDTNTNYHFIPQPYTQVTEPYSNAPYQMSSDPWFGTQSIQAINQRNLKSHAPTMPNTCMLVPQGPQHPGYKDHNLVQTNCYSNNMIHPNENKSSRAQSDPVLEAVPFPVGVQAQQQIQAPCFTFMHPYNFPNVSTYGFASPWAWPVVYGGIPAPCHPSWRPDQQIGGFYPRYPPPSFQPYWIAAGSVPEGQHMTVRPPATLATNSIPSSQLHGPSVSLENQVCSEGVARTSNGLVEASNHREVFSHHNPPFSPDLAPCAHQPTTPATRQPQASGKAPQLSHVRNFHRQEKAIIGAGDNQNQADPSSSGPGGASGRTDQSTVLEMSSREQQADHSQTDSTTDGLDERSEQTSGRGSASTDPDGRSSGGARVGHSLVCIDVNGQEGPIPTVVATRRESLPSSIHSIQSSHSGPRETNSTHSQLPFFKDRRDPLRNPPSSCYKGLCIVSAVMNPVIGLVALLLLLLAVKNHKRQHFMRSSHLQLASIILSTCGIFITLNILFLLAVPWAVRLNSPLEVVHVGSFSRDHDITERCLNDKYGDSDRFLQDLNLDKESYCLVVGNRKLKEALKAYLVKAKMTERSLNATLSKRANHQPDQARNNSLGDPQDNFLDGFNITSLFKDGDGGLLRPVSITDNLLNGTAPTHMGNGTSDTERVYTVSDDESKRTGNAIKITEAGELPELRDTTDFPVSLHASTVGLTNDKHLRAKSDLANSTDDSVFPDAA</sequence>
<feature type="compositionally biased region" description="Low complexity" evidence="1">
    <location>
        <begin position="152"/>
        <end position="166"/>
    </location>
</feature>
<feature type="region of interest" description="Disordered" evidence="1">
    <location>
        <begin position="38"/>
        <end position="105"/>
    </location>
</feature>
<evidence type="ECO:0000313" key="4">
    <source>
        <dbReference type="Proteomes" id="UP001283361"/>
    </source>
</evidence>
<keyword evidence="2" id="KW-1133">Transmembrane helix</keyword>
<keyword evidence="2" id="KW-0812">Transmembrane</keyword>
<feature type="region of interest" description="Disordered" evidence="1">
    <location>
        <begin position="1"/>
        <end position="24"/>
    </location>
</feature>
<feature type="transmembrane region" description="Helical" evidence="2">
    <location>
        <begin position="972"/>
        <end position="996"/>
    </location>
</feature>
<dbReference type="EMBL" id="JAWDGP010006291">
    <property type="protein sequence ID" value="KAK3743931.1"/>
    <property type="molecule type" value="Genomic_DNA"/>
</dbReference>
<proteinExistence type="predicted"/>
<feature type="compositionally biased region" description="Polar residues" evidence="1">
    <location>
        <begin position="794"/>
        <end position="805"/>
    </location>
</feature>
<dbReference type="Proteomes" id="UP001283361">
    <property type="component" value="Unassembled WGS sequence"/>
</dbReference>
<evidence type="ECO:0000256" key="2">
    <source>
        <dbReference type="SAM" id="Phobius"/>
    </source>
</evidence>
<feature type="compositionally biased region" description="Polar residues" evidence="1">
    <location>
        <begin position="882"/>
        <end position="891"/>
    </location>
</feature>
<feature type="transmembrane region" description="Helical" evidence="2">
    <location>
        <begin position="1017"/>
        <end position="1040"/>
    </location>
</feature>
<protein>
    <submittedName>
        <fullName evidence="3">Uncharacterized protein</fullName>
    </submittedName>
</protein>
<accession>A0AAE0YFY5</accession>
<feature type="region of interest" description="Disordered" evidence="1">
    <location>
        <begin position="460"/>
        <end position="479"/>
    </location>
</feature>
<feature type="region of interest" description="Disordered" evidence="1">
    <location>
        <begin position="928"/>
        <end position="962"/>
    </location>
</feature>
<feature type="compositionally biased region" description="Polar residues" evidence="1">
    <location>
        <begin position="332"/>
        <end position="351"/>
    </location>
</feature>
<feature type="compositionally biased region" description="Low complexity" evidence="1">
    <location>
        <begin position="932"/>
        <end position="942"/>
    </location>
</feature>